<accession>A0ABQ4N5H4</accession>
<dbReference type="InterPro" id="IPR000843">
    <property type="entry name" value="HTH_LacI"/>
</dbReference>
<comment type="caution">
    <text evidence="5">The sequence shown here is derived from an EMBL/GenBank/DDBJ whole genome shotgun (WGS) entry which is preliminary data.</text>
</comment>
<proteinExistence type="predicted"/>
<organism evidence="5 6">
    <name type="scientific">Paenibacillus cisolokensis</name>
    <dbReference type="NCBI Taxonomy" id="1658519"/>
    <lineage>
        <taxon>Bacteria</taxon>
        <taxon>Bacillati</taxon>
        <taxon>Bacillota</taxon>
        <taxon>Bacilli</taxon>
        <taxon>Bacillales</taxon>
        <taxon>Paenibacillaceae</taxon>
        <taxon>Paenibacillus</taxon>
    </lineage>
</organism>
<protein>
    <submittedName>
        <fullName evidence="5">LacI family transcriptional regulator</fullName>
    </submittedName>
</protein>
<reference evidence="5 6" key="1">
    <citation type="submission" date="2021-04" db="EMBL/GenBank/DDBJ databases">
        <title>Draft genome sequence of Paenibacillus cisolokensis, LC2-13A.</title>
        <authorList>
            <person name="Uke A."/>
            <person name="Chhe C."/>
            <person name="Baramee S."/>
            <person name="Kosugi A."/>
        </authorList>
    </citation>
    <scope>NUCLEOTIDE SEQUENCE [LARGE SCALE GENOMIC DNA]</scope>
    <source>
        <strain evidence="5 6">LC2-13A</strain>
    </source>
</reference>
<dbReference type="InterPro" id="IPR046335">
    <property type="entry name" value="LacI/GalR-like_sensor"/>
</dbReference>
<gene>
    <name evidence="5" type="ORF">PACILC2_19830</name>
</gene>
<dbReference type="Proteomes" id="UP000680304">
    <property type="component" value="Unassembled WGS sequence"/>
</dbReference>
<dbReference type="PANTHER" id="PTHR30146">
    <property type="entry name" value="LACI-RELATED TRANSCRIPTIONAL REPRESSOR"/>
    <property type="match status" value="1"/>
</dbReference>
<dbReference type="Pfam" id="PF13377">
    <property type="entry name" value="Peripla_BP_3"/>
    <property type="match status" value="1"/>
</dbReference>
<evidence type="ECO:0000256" key="2">
    <source>
        <dbReference type="ARBA" id="ARBA00023125"/>
    </source>
</evidence>
<dbReference type="Gene3D" id="3.40.50.2300">
    <property type="match status" value="2"/>
</dbReference>
<evidence type="ECO:0000259" key="4">
    <source>
        <dbReference type="PROSITE" id="PS50932"/>
    </source>
</evidence>
<dbReference type="InterPro" id="IPR010982">
    <property type="entry name" value="Lambda_DNA-bd_dom_sf"/>
</dbReference>
<keyword evidence="6" id="KW-1185">Reference proteome</keyword>
<dbReference type="SUPFAM" id="SSF53822">
    <property type="entry name" value="Periplasmic binding protein-like I"/>
    <property type="match status" value="1"/>
</dbReference>
<dbReference type="RefSeq" id="WP_062495261.1">
    <property type="nucleotide sequence ID" value="NZ_BOVJ01000062.1"/>
</dbReference>
<dbReference type="InterPro" id="IPR028082">
    <property type="entry name" value="Peripla_BP_I"/>
</dbReference>
<dbReference type="Gene3D" id="1.10.260.40">
    <property type="entry name" value="lambda repressor-like DNA-binding domains"/>
    <property type="match status" value="1"/>
</dbReference>
<evidence type="ECO:0000313" key="6">
    <source>
        <dbReference type="Proteomes" id="UP000680304"/>
    </source>
</evidence>
<sequence>MRRKKDVTLRDIADELQLTVHTVSKALRGLPGMSEATRKAVFMTAARLGYRTKERELSLGYEKIPLLTTNRRRFTIVLLQDTPFYRTQLQGVQERLHELGHTLTAHVLPEFTDGPKRLERWLEQAELTYSDGLFVPPAMPEPMESVLLRLPMPKVLISYPPPAAPVDSVIWDVETAIHQSVDHLVDKGHRRLLYIGDIRSRRGFRLRWSAFQAALRRHGIEAAAEPMTELPTTPEQWRKELEERLRSGGYTAILHATGNTLNTLLFVLQSLGLSVPNDISLVSMPDLEDPRFPQLSRPSLLIRETGRRAAERLLWRIANPAEPYEHTRLAGTFIAGETVADLTR</sequence>
<keyword evidence="1" id="KW-0805">Transcription regulation</keyword>
<evidence type="ECO:0000256" key="1">
    <source>
        <dbReference type="ARBA" id="ARBA00023015"/>
    </source>
</evidence>
<dbReference type="CDD" id="cd01392">
    <property type="entry name" value="HTH_LacI"/>
    <property type="match status" value="1"/>
</dbReference>
<keyword evidence="3" id="KW-0804">Transcription</keyword>
<dbReference type="EMBL" id="BOVJ01000062">
    <property type="protein sequence ID" value="GIQ63415.1"/>
    <property type="molecule type" value="Genomic_DNA"/>
</dbReference>
<evidence type="ECO:0000313" key="5">
    <source>
        <dbReference type="EMBL" id="GIQ63415.1"/>
    </source>
</evidence>
<dbReference type="PANTHER" id="PTHR30146:SF155">
    <property type="entry name" value="ALANINE RACEMASE"/>
    <property type="match status" value="1"/>
</dbReference>
<feature type="domain" description="HTH lacI-type" evidence="4">
    <location>
        <begin position="7"/>
        <end position="51"/>
    </location>
</feature>
<dbReference type="SMART" id="SM00354">
    <property type="entry name" value="HTH_LACI"/>
    <property type="match status" value="1"/>
</dbReference>
<evidence type="ECO:0000256" key="3">
    <source>
        <dbReference type="ARBA" id="ARBA00023163"/>
    </source>
</evidence>
<dbReference type="PROSITE" id="PS50932">
    <property type="entry name" value="HTH_LACI_2"/>
    <property type="match status" value="1"/>
</dbReference>
<dbReference type="SUPFAM" id="SSF47413">
    <property type="entry name" value="lambda repressor-like DNA-binding domains"/>
    <property type="match status" value="1"/>
</dbReference>
<keyword evidence="2" id="KW-0238">DNA-binding</keyword>
<name>A0ABQ4N5H4_9BACL</name>